<dbReference type="SUPFAM" id="SSF81296">
    <property type="entry name" value="E set domains"/>
    <property type="match status" value="1"/>
</dbReference>
<dbReference type="InterPro" id="IPR014756">
    <property type="entry name" value="Ig_E-set"/>
</dbReference>
<organism evidence="5 6">
    <name type="scientific">Marinomonas spartinae</name>
    <dbReference type="NCBI Taxonomy" id="1792290"/>
    <lineage>
        <taxon>Bacteria</taxon>
        <taxon>Pseudomonadati</taxon>
        <taxon>Pseudomonadota</taxon>
        <taxon>Gammaproteobacteria</taxon>
        <taxon>Oceanospirillales</taxon>
        <taxon>Oceanospirillaceae</taxon>
        <taxon>Marinomonas</taxon>
    </lineage>
</organism>
<accession>A0A1A8TBI7</accession>
<dbReference type="Proteomes" id="UP000092544">
    <property type="component" value="Unassembled WGS sequence"/>
</dbReference>
<dbReference type="InterPro" id="IPR014755">
    <property type="entry name" value="Cu-Rt/internalin_Ig-like"/>
</dbReference>
<dbReference type="Pfam" id="PF04234">
    <property type="entry name" value="CopC"/>
    <property type="match status" value="1"/>
</dbReference>
<dbReference type="GO" id="GO:0046688">
    <property type="term" value="P:response to copper ion"/>
    <property type="evidence" value="ECO:0007669"/>
    <property type="project" value="InterPro"/>
</dbReference>
<dbReference type="GO" id="GO:0005507">
    <property type="term" value="F:copper ion binding"/>
    <property type="evidence" value="ECO:0007669"/>
    <property type="project" value="InterPro"/>
</dbReference>
<evidence type="ECO:0000256" key="2">
    <source>
        <dbReference type="ARBA" id="ARBA00023008"/>
    </source>
</evidence>
<reference evidence="5 6" key="1">
    <citation type="submission" date="2016-06" db="EMBL/GenBank/DDBJ databases">
        <authorList>
            <person name="Kjaerup R.B."/>
            <person name="Dalgaard T.S."/>
            <person name="Juul-Madsen H.R."/>
        </authorList>
    </citation>
    <scope>NUCLEOTIDE SEQUENCE [LARGE SCALE GENOMIC DNA]</scope>
    <source>
        <strain evidence="5 6">CECT 8886</strain>
    </source>
</reference>
<dbReference type="EMBL" id="FLOB01000002">
    <property type="protein sequence ID" value="SBS29160.1"/>
    <property type="molecule type" value="Genomic_DNA"/>
</dbReference>
<evidence type="ECO:0000259" key="4">
    <source>
        <dbReference type="Pfam" id="PF04234"/>
    </source>
</evidence>
<keyword evidence="1 3" id="KW-0732">Signal</keyword>
<gene>
    <name evidence="5" type="ORF">MSP8886_01460</name>
</gene>
<proteinExistence type="predicted"/>
<dbReference type="Gene3D" id="2.60.40.1220">
    <property type="match status" value="1"/>
</dbReference>
<dbReference type="InterPro" id="IPR007348">
    <property type="entry name" value="CopC_dom"/>
</dbReference>
<keyword evidence="6" id="KW-1185">Reference proteome</keyword>
<feature type="domain" description="CopC" evidence="4">
    <location>
        <begin position="22"/>
        <end position="112"/>
    </location>
</feature>
<feature type="chain" id="PRO_5008378938" description="CopC domain-containing protein" evidence="3">
    <location>
        <begin position="22"/>
        <end position="115"/>
    </location>
</feature>
<evidence type="ECO:0000256" key="1">
    <source>
        <dbReference type="ARBA" id="ARBA00022729"/>
    </source>
</evidence>
<dbReference type="GO" id="GO:0042597">
    <property type="term" value="C:periplasmic space"/>
    <property type="evidence" value="ECO:0007669"/>
    <property type="project" value="InterPro"/>
</dbReference>
<dbReference type="STRING" id="1792290.MSP8886_01460"/>
<evidence type="ECO:0000256" key="3">
    <source>
        <dbReference type="SAM" id="SignalP"/>
    </source>
</evidence>
<protein>
    <recommendedName>
        <fullName evidence="4">CopC domain-containing protein</fullName>
    </recommendedName>
</protein>
<feature type="signal peptide" evidence="3">
    <location>
        <begin position="1"/>
        <end position="21"/>
    </location>
</feature>
<evidence type="ECO:0000313" key="6">
    <source>
        <dbReference type="Proteomes" id="UP000092544"/>
    </source>
</evidence>
<keyword evidence="2" id="KW-0186">Copper</keyword>
<sequence length="115" mass="12780">MNKIKLALSVFAMTAAVNVYAHGMMTMTYPKDGAMLMAQAERVELNFQNPMKVVSLKVVGSKGKPVSVRFNRDGATTKNFQTMLPMLAPDSYTVHWKAMGEDGHMMKGSYGFMQH</sequence>
<dbReference type="AlphaFoldDB" id="A0A1A8TBI7"/>
<name>A0A1A8TBI7_9GAMM</name>
<dbReference type="RefSeq" id="WP_067014165.1">
    <property type="nucleotide sequence ID" value="NZ_FLOB01000002.1"/>
</dbReference>
<evidence type="ECO:0000313" key="5">
    <source>
        <dbReference type="EMBL" id="SBS29160.1"/>
    </source>
</evidence>
<dbReference type="OrthoDB" id="5568545at2"/>